<evidence type="ECO:0000256" key="10">
    <source>
        <dbReference type="SAM" id="MobiDB-lite"/>
    </source>
</evidence>
<feature type="compositionally biased region" description="Low complexity" evidence="10">
    <location>
        <begin position="478"/>
        <end position="514"/>
    </location>
</feature>
<feature type="compositionally biased region" description="Low complexity" evidence="10">
    <location>
        <begin position="353"/>
        <end position="376"/>
    </location>
</feature>
<keyword evidence="4" id="KW-0479">Metal-binding</keyword>
<dbReference type="PANTHER" id="PTHR13578">
    <property type="entry name" value="ADDITIONAL SEX COMBS LIKE PROTEIN ASXL"/>
    <property type="match status" value="1"/>
</dbReference>
<dbReference type="GO" id="GO:0008270">
    <property type="term" value="F:zinc ion binding"/>
    <property type="evidence" value="ECO:0007669"/>
    <property type="project" value="UniProtKB-KW"/>
</dbReference>
<comment type="similarity">
    <text evidence="2">Belongs to the Asx family.</text>
</comment>
<keyword evidence="5" id="KW-0863">Zinc-finger</keyword>
<keyword evidence="9" id="KW-0539">Nucleus</keyword>
<name>A0A7K4M0E8_9AVES</name>
<dbReference type="PANTHER" id="PTHR13578:SF11">
    <property type="entry name" value="POLYCOMB GROUP PROTEIN ASXL2-RELATED"/>
    <property type="match status" value="1"/>
</dbReference>
<feature type="region of interest" description="Disordered" evidence="10">
    <location>
        <begin position="769"/>
        <end position="805"/>
    </location>
</feature>
<comment type="subcellular location">
    <subcellularLocation>
        <location evidence="1">Nucleus</location>
    </subcellularLocation>
</comment>
<keyword evidence="3" id="KW-0678">Repressor</keyword>
<feature type="compositionally biased region" description="Low complexity" evidence="10">
    <location>
        <begin position="241"/>
        <end position="270"/>
    </location>
</feature>
<dbReference type="AlphaFoldDB" id="A0A7K4M0E8"/>
<dbReference type="GO" id="GO:0003677">
    <property type="term" value="F:DNA binding"/>
    <property type="evidence" value="ECO:0007669"/>
    <property type="project" value="InterPro"/>
</dbReference>
<feature type="non-terminal residue" evidence="12">
    <location>
        <position position="1180"/>
    </location>
</feature>
<evidence type="ECO:0000256" key="5">
    <source>
        <dbReference type="ARBA" id="ARBA00022771"/>
    </source>
</evidence>
<evidence type="ECO:0000256" key="2">
    <source>
        <dbReference type="ARBA" id="ARBA00006391"/>
    </source>
</evidence>
<evidence type="ECO:0000313" key="13">
    <source>
        <dbReference type="Proteomes" id="UP000534426"/>
    </source>
</evidence>
<evidence type="ECO:0000259" key="11">
    <source>
        <dbReference type="PROSITE" id="PS51916"/>
    </source>
</evidence>
<evidence type="ECO:0000256" key="8">
    <source>
        <dbReference type="ARBA" id="ARBA00023163"/>
    </source>
</evidence>
<reference evidence="12 13" key="1">
    <citation type="submission" date="2019-09" db="EMBL/GenBank/DDBJ databases">
        <title>Bird 10,000 Genomes (B10K) Project - Family phase.</title>
        <authorList>
            <person name="Zhang G."/>
        </authorList>
    </citation>
    <scope>NUCLEOTIDE SEQUENCE [LARGE SCALE GENOMIC DNA]</scope>
    <source>
        <strain evidence="12">B10K-MSB-37135</strain>
        <tissue evidence="12">Heart</tissue>
    </source>
</reference>
<keyword evidence="7" id="KW-0805">Transcription regulation</keyword>
<dbReference type="GO" id="GO:0009887">
    <property type="term" value="P:animal organ morphogenesis"/>
    <property type="evidence" value="ECO:0007669"/>
    <property type="project" value="TreeGrafter"/>
</dbReference>
<evidence type="ECO:0000313" key="12">
    <source>
        <dbReference type="EMBL" id="NWJ09659.1"/>
    </source>
</evidence>
<feature type="compositionally biased region" description="Basic and acidic residues" evidence="10">
    <location>
        <begin position="273"/>
        <end position="286"/>
    </location>
</feature>
<keyword evidence="8" id="KW-0804">Transcription</keyword>
<dbReference type="GO" id="GO:0003682">
    <property type="term" value="F:chromatin binding"/>
    <property type="evidence" value="ECO:0007669"/>
    <property type="project" value="TreeGrafter"/>
</dbReference>
<feature type="region of interest" description="Disordered" evidence="10">
    <location>
        <begin position="1"/>
        <end position="20"/>
    </location>
</feature>
<dbReference type="GO" id="GO:0045944">
    <property type="term" value="P:positive regulation of transcription by RNA polymerase II"/>
    <property type="evidence" value="ECO:0007669"/>
    <property type="project" value="TreeGrafter"/>
</dbReference>
<sequence length="1180" mass="119563">QALKQQQQKQQQQQQCRAAMPVPAGQHVLLKAVKAPGDSAPPKAAWEGKAADGRSSSLPNSAGGSAPSVKLGSSLPGLGKKPFQRSDRLHARQLKRTKCAEIDVETPDSILVNTNLRALINKHTFSVLPAECQQRLLLLLPEVDRQVGADGVMKLSGSALNNEFFTSAAQGWKERLAEGEFTPEMQLRIRQEIEKEKKVELWKEHFFESYYGQSSGLSPEESKRLTASSSPAEAESRRAAAEQPRCPAAAPAALPAERAPAAEPAARAAPEAPPKKGPEERREEAQPKAAKSAGASVSSDGGAAKPGERPACRPSKAGGEASQEKPVSKQPEEPRAAPKEAPSKEPVGTATLAPSKPKSPGAGKGAASATGQAAAPEKQPLVSEEMEVSVEGHKRKSEEREEAVVTPEKKPRVAEPRQPPAPFRGQPQPFPAAGPAVLRVPPLKIPVSRISPMPFPGAQVSPRARFPAALGSPPPLRGAHVAAAAAPPARPGGAQLQPGAAAAAPALAVSPARPGGAQLQPGAATATSALVVSPARPGGAQLQPGATAATPALGSTGSPVAMAVPPARPSGAQLQPGAATSALAAPSARPGGAQVQPGTTAAVSALAAPAARPGGAQLQPGAARATSALTVSPARPGGAPLQPGAATASPVLGGAGGPCVTAGAKAAPVVSTGTGLDVARSKSPLAPAPLAPGTAGGVTSTASSHASSVASSLKAHGSASASGALPKVSSSIPANNPLVTQLLQGKDVPLEQILPKPLTKVEMKALPVAPHEDKGAGTGSAAEGGDRTSHAATAPLGKLGQNRPLHNIPRTFQLLSGKDPGGEQHQCQETLSKATQEQILQTLIKRVQRQNLLPVLQPPQLNVPASGFQVENGSGGQRFVLGFVGRRTPKPAMSGHYLLNISTYGRGSESLRRGFALNPESRGCLSSPAGAAKCGDSEELRGDGSSSEEGDGDDESTGDERGSGEEEAAGTPRAAPGEKEQAPPSGSAADPGLLAKRSVKTEAAASPPAAGGREAAQGLDGTALARDFLQAAHEQVAHAMRGKVAGTPEGPSDGARRPAAAPLLGSSYSGTINVSTSADVNQGSLMGGLAECNQLASSMGNVMSFSVTVTTIPSSPAMNSGGHSQSLPVQAFAEDSGMEDSPSKCYCRLKAMIMCKGCGAFCHDDCIGPSKLCVSCLVVR</sequence>
<evidence type="ECO:0000256" key="6">
    <source>
        <dbReference type="ARBA" id="ARBA00022833"/>
    </source>
</evidence>
<comment type="caution">
    <text evidence="12">The sequence shown here is derived from an EMBL/GenBank/DDBJ whole genome shotgun (WGS) entry which is preliminary data.</text>
</comment>
<feature type="compositionally biased region" description="Polar residues" evidence="10">
    <location>
        <begin position="54"/>
        <end position="63"/>
    </location>
</feature>
<accession>A0A7K4M0E8</accession>
<dbReference type="InterPro" id="IPR028020">
    <property type="entry name" value="ASX_DEUBAD_dom"/>
</dbReference>
<dbReference type="GO" id="GO:0035517">
    <property type="term" value="C:PR-DUB complex"/>
    <property type="evidence" value="ECO:0007669"/>
    <property type="project" value="TreeGrafter"/>
</dbReference>
<dbReference type="InterPro" id="IPR024811">
    <property type="entry name" value="ASX/ASX-like"/>
</dbReference>
<evidence type="ECO:0000256" key="3">
    <source>
        <dbReference type="ARBA" id="ARBA00022491"/>
    </source>
</evidence>
<feature type="compositionally biased region" description="Low complexity" evidence="10">
    <location>
        <begin position="288"/>
        <end position="305"/>
    </location>
</feature>
<dbReference type="InterPro" id="IPR044867">
    <property type="entry name" value="DEUBAD_dom"/>
</dbReference>
<protein>
    <submittedName>
        <fullName evidence="12">ASX protein</fullName>
    </submittedName>
</protein>
<dbReference type="Proteomes" id="UP000534426">
    <property type="component" value="Unassembled WGS sequence"/>
</dbReference>
<keyword evidence="13" id="KW-1185">Reference proteome</keyword>
<dbReference type="EMBL" id="VWPW01028094">
    <property type="protein sequence ID" value="NWJ09659.1"/>
    <property type="molecule type" value="Genomic_DNA"/>
</dbReference>
<dbReference type="Pfam" id="PF13922">
    <property type="entry name" value="PHD_3"/>
    <property type="match status" value="1"/>
</dbReference>
<feature type="compositionally biased region" description="Low complexity" evidence="10">
    <location>
        <begin position="1"/>
        <end position="15"/>
    </location>
</feature>
<feature type="region of interest" description="Disordered" evidence="10">
    <location>
        <begin position="478"/>
        <end position="600"/>
    </location>
</feature>
<gene>
    <name evidence="12" type="primary">Asx_2</name>
    <name evidence="12" type="ORF">CRYUND_R14000</name>
</gene>
<feature type="compositionally biased region" description="Basic and acidic residues" evidence="10">
    <location>
        <begin position="390"/>
        <end position="415"/>
    </location>
</feature>
<dbReference type="InterPro" id="IPR026905">
    <property type="entry name" value="ASX-like_PHD"/>
</dbReference>
<feature type="compositionally biased region" description="Pro residues" evidence="10">
    <location>
        <begin position="417"/>
        <end position="432"/>
    </location>
</feature>
<feature type="compositionally biased region" description="Basic and acidic residues" evidence="10">
    <location>
        <begin position="322"/>
        <end position="343"/>
    </location>
</feature>
<evidence type="ECO:0000256" key="7">
    <source>
        <dbReference type="ARBA" id="ARBA00023015"/>
    </source>
</evidence>
<dbReference type="PROSITE" id="PS51916">
    <property type="entry name" value="DEUBAD"/>
    <property type="match status" value="1"/>
</dbReference>
<feature type="non-terminal residue" evidence="12">
    <location>
        <position position="1"/>
    </location>
</feature>
<organism evidence="12 13">
    <name type="scientific">Crypturellus undulatus</name>
    <dbReference type="NCBI Taxonomy" id="48396"/>
    <lineage>
        <taxon>Eukaryota</taxon>
        <taxon>Metazoa</taxon>
        <taxon>Chordata</taxon>
        <taxon>Craniata</taxon>
        <taxon>Vertebrata</taxon>
        <taxon>Euteleostomi</taxon>
        <taxon>Archelosauria</taxon>
        <taxon>Archosauria</taxon>
        <taxon>Dinosauria</taxon>
        <taxon>Saurischia</taxon>
        <taxon>Theropoda</taxon>
        <taxon>Coelurosauria</taxon>
        <taxon>Aves</taxon>
        <taxon>Palaeognathae</taxon>
        <taxon>Tinamiformes</taxon>
        <taxon>Tinamidae</taxon>
        <taxon>Crypturellus</taxon>
    </lineage>
</organism>
<proteinExistence type="inferred from homology"/>
<feature type="region of interest" description="Disordered" evidence="10">
    <location>
        <begin position="612"/>
        <end position="646"/>
    </location>
</feature>
<dbReference type="Pfam" id="PF13919">
    <property type="entry name" value="ASXH"/>
    <property type="match status" value="1"/>
</dbReference>
<evidence type="ECO:0000256" key="9">
    <source>
        <dbReference type="ARBA" id="ARBA00023242"/>
    </source>
</evidence>
<feature type="region of interest" description="Disordered" evidence="10">
    <location>
        <begin position="212"/>
        <end position="435"/>
    </location>
</feature>
<feature type="compositionally biased region" description="Low complexity" evidence="10">
    <location>
        <begin position="578"/>
        <end position="588"/>
    </location>
</feature>
<feature type="region of interest" description="Disordered" evidence="10">
    <location>
        <begin position="27"/>
        <end position="89"/>
    </location>
</feature>
<feature type="domain" description="DEUBAD" evidence="11">
    <location>
        <begin position="107"/>
        <end position="216"/>
    </location>
</feature>
<evidence type="ECO:0000256" key="4">
    <source>
        <dbReference type="ARBA" id="ARBA00022723"/>
    </source>
</evidence>
<dbReference type="GO" id="GO:0042975">
    <property type="term" value="F:peroxisome proliferator activated receptor binding"/>
    <property type="evidence" value="ECO:0007669"/>
    <property type="project" value="TreeGrafter"/>
</dbReference>
<feature type="region of interest" description="Disordered" evidence="10">
    <location>
        <begin position="920"/>
        <end position="992"/>
    </location>
</feature>
<keyword evidence="6" id="KW-0862">Zinc</keyword>
<feature type="compositionally biased region" description="Low complexity" evidence="10">
    <location>
        <begin position="612"/>
        <end position="625"/>
    </location>
</feature>
<feature type="compositionally biased region" description="Acidic residues" evidence="10">
    <location>
        <begin position="946"/>
        <end position="957"/>
    </location>
</feature>
<evidence type="ECO:0000256" key="1">
    <source>
        <dbReference type="ARBA" id="ARBA00004123"/>
    </source>
</evidence>